<evidence type="ECO:0000313" key="4">
    <source>
        <dbReference type="WBParaSite" id="SPAL_0001148800.1"/>
    </source>
</evidence>
<dbReference type="STRING" id="174720.A0A0N5C0F9"/>
<dbReference type="SUPFAM" id="SSF56601">
    <property type="entry name" value="beta-lactamase/transpeptidase-like"/>
    <property type="match status" value="1"/>
</dbReference>
<dbReference type="InterPro" id="IPR001466">
    <property type="entry name" value="Beta-lactam-related"/>
</dbReference>
<keyword evidence="1" id="KW-0472">Membrane</keyword>
<dbReference type="PANTHER" id="PTHR43319">
    <property type="entry name" value="BETA-LACTAMASE-RELATED"/>
    <property type="match status" value="1"/>
</dbReference>
<organism evidence="3 4">
    <name type="scientific">Strongyloides papillosus</name>
    <name type="common">Intestinal threadworm</name>
    <dbReference type="NCBI Taxonomy" id="174720"/>
    <lineage>
        <taxon>Eukaryota</taxon>
        <taxon>Metazoa</taxon>
        <taxon>Ecdysozoa</taxon>
        <taxon>Nematoda</taxon>
        <taxon>Chromadorea</taxon>
        <taxon>Rhabditida</taxon>
        <taxon>Tylenchina</taxon>
        <taxon>Panagrolaimomorpha</taxon>
        <taxon>Strongyloidoidea</taxon>
        <taxon>Strongyloididae</taxon>
        <taxon>Strongyloides</taxon>
    </lineage>
</organism>
<name>A0A0N5C0F9_STREA</name>
<keyword evidence="3" id="KW-1185">Reference proteome</keyword>
<feature type="transmembrane region" description="Helical" evidence="1">
    <location>
        <begin position="7"/>
        <end position="25"/>
    </location>
</feature>
<keyword evidence="1" id="KW-0812">Transmembrane</keyword>
<accession>A0A0N5C0F9</accession>
<dbReference type="Pfam" id="PF00144">
    <property type="entry name" value="Beta-lactamase"/>
    <property type="match status" value="1"/>
</dbReference>
<sequence>MKKSSKLWLIILIPSLLSFYIYKLYNNLTTHPKEISIHGFVHPDFESVKKEFTNNFIIGWERDGAALTVYHNNEIVVDLWGGYADVSSGRKWKEDTMNIAFSSSKALGAICIALLVDRGHLKYDDKIVKYWPDFGKNKKENITVQMVMSHTSGVVLIDQQIEIEDALTPDVMKEIIENQEPYWEPGTQIGYHAISYGWLVDQIIRHADPKKRTIGKYFKEEIADVYGIDAYLGLPKELSHRVSRLSSATVLDRIDEFITNPYTVDYWHCFKDVIFDGYLTKMSRNPSWMQSVFKMTLNNPDVYEVQQCAALGIGTARAFAKLFNKVMNGEVISRELVEKMSIPLTNEDDIDVVTGAKIPRGYGFTYIPIEVEKKNIFLVGHAGLGGQNIRYNLKYNVSFSYLSNGMKSGLGDTARTYLPLRNAIFNSIIERRKN</sequence>
<proteinExistence type="predicted"/>
<reference evidence="4" key="1">
    <citation type="submission" date="2017-02" db="UniProtKB">
        <authorList>
            <consortium name="WormBaseParasite"/>
        </authorList>
    </citation>
    <scope>IDENTIFICATION</scope>
</reference>
<dbReference type="InterPro" id="IPR012338">
    <property type="entry name" value="Beta-lactam/transpept-like"/>
</dbReference>
<feature type="domain" description="Beta-lactamase-related" evidence="2">
    <location>
        <begin position="60"/>
        <end position="414"/>
    </location>
</feature>
<dbReference type="Gene3D" id="3.40.710.10">
    <property type="entry name" value="DD-peptidase/beta-lactamase superfamily"/>
    <property type="match status" value="1"/>
</dbReference>
<keyword evidence="1" id="KW-1133">Transmembrane helix</keyword>
<evidence type="ECO:0000256" key="1">
    <source>
        <dbReference type="SAM" id="Phobius"/>
    </source>
</evidence>
<dbReference type="Proteomes" id="UP000046392">
    <property type="component" value="Unplaced"/>
</dbReference>
<dbReference type="PANTHER" id="PTHR43319:SF4">
    <property type="entry name" value="BETA-LACTAMASE DOMAIN-CONTAINING PROTEIN 2"/>
    <property type="match status" value="1"/>
</dbReference>
<dbReference type="WBParaSite" id="SPAL_0001148800.1">
    <property type="protein sequence ID" value="SPAL_0001148800.1"/>
    <property type="gene ID" value="SPAL_0001148800"/>
</dbReference>
<evidence type="ECO:0000259" key="2">
    <source>
        <dbReference type="Pfam" id="PF00144"/>
    </source>
</evidence>
<dbReference type="InterPro" id="IPR052907">
    <property type="entry name" value="Beta-lactamase/esterase"/>
</dbReference>
<dbReference type="AlphaFoldDB" id="A0A0N5C0F9"/>
<evidence type="ECO:0000313" key="3">
    <source>
        <dbReference type="Proteomes" id="UP000046392"/>
    </source>
</evidence>
<protein>
    <submittedName>
        <fullName evidence="4">Beta-lactamase domain-containing protein</fullName>
    </submittedName>
</protein>